<dbReference type="InterPro" id="IPR057727">
    <property type="entry name" value="WCX_dom"/>
</dbReference>
<comment type="caution">
    <text evidence="3">The sequence shown here is derived from an EMBL/GenBank/DDBJ whole genome shotgun (WGS) entry which is preliminary data.</text>
</comment>
<name>A0A973X024_9BRAD</name>
<dbReference type="InterPro" id="IPR026881">
    <property type="entry name" value="WYL_dom"/>
</dbReference>
<protein>
    <submittedName>
        <fullName evidence="3">WYL domain-containing protein</fullName>
    </submittedName>
</protein>
<evidence type="ECO:0000259" key="2">
    <source>
        <dbReference type="Pfam" id="PF25583"/>
    </source>
</evidence>
<gene>
    <name evidence="3" type="ORF">HU230_39920</name>
</gene>
<feature type="domain" description="WCX" evidence="2">
    <location>
        <begin position="245"/>
        <end position="321"/>
    </location>
</feature>
<dbReference type="PANTHER" id="PTHR34580:SF1">
    <property type="entry name" value="PROTEIN PAFC"/>
    <property type="match status" value="1"/>
</dbReference>
<reference evidence="3" key="1">
    <citation type="submission" date="2020-06" db="EMBL/GenBank/DDBJ databases">
        <title>Whole Genome Sequence of Bradyrhizobium sp. Strain 66S1MB.</title>
        <authorList>
            <person name="Bromfield E."/>
            <person name="Cloutier S."/>
        </authorList>
    </citation>
    <scope>NUCLEOTIDE SEQUENCE</scope>
    <source>
        <strain evidence="3">66S1MB</strain>
    </source>
</reference>
<dbReference type="InterPro" id="IPR051534">
    <property type="entry name" value="CBASS_pafABC_assoc_protein"/>
</dbReference>
<organism evidence="3">
    <name type="scientific">Bradyrhizobium quebecense</name>
    <dbReference type="NCBI Taxonomy" id="2748629"/>
    <lineage>
        <taxon>Bacteria</taxon>
        <taxon>Pseudomonadati</taxon>
        <taxon>Pseudomonadota</taxon>
        <taxon>Alphaproteobacteria</taxon>
        <taxon>Hyphomicrobiales</taxon>
        <taxon>Nitrobacteraceae</taxon>
        <taxon>Bradyrhizobium</taxon>
    </lineage>
</organism>
<evidence type="ECO:0000259" key="1">
    <source>
        <dbReference type="Pfam" id="PF13280"/>
    </source>
</evidence>
<evidence type="ECO:0000313" key="3">
    <source>
        <dbReference type="EMBL" id="NVL11718.1"/>
    </source>
</evidence>
<dbReference type="Pfam" id="PF13280">
    <property type="entry name" value="WYL"/>
    <property type="match status" value="1"/>
</dbReference>
<accession>A0A973X024</accession>
<dbReference type="AlphaFoldDB" id="A0A973X024"/>
<dbReference type="PROSITE" id="PS52050">
    <property type="entry name" value="WYL"/>
    <property type="match status" value="1"/>
</dbReference>
<dbReference type="Pfam" id="PF25583">
    <property type="entry name" value="WCX"/>
    <property type="match status" value="1"/>
</dbReference>
<dbReference type="EMBL" id="JABWSX010000001">
    <property type="protein sequence ID" value="NVL11718.1"/>
    <property type="molecule type" value="Genomic_DNA"/>
</dbReference>
<proteinExistence type="predicted"/>
<feature type="domain" description="WYL" evidence="1">
    <location>
        <begin position="150"/>
        <end position="215"/>
    </location>
</feature>
<dbReference type="RefSeq" id="WP_176534598.1">
    <property type="nucleotide sequence ID" value="NZ_CP088022.1"/>
</dbReference>
<sequence length="340" mass="38228">MRYDKTRNILELARALASSAEGLTLDEMCEVTGCERRTVERMRDTIRTVFPQMEEVPDHPKKRFHIPRGLDGFFQDPTTEELSDLGVVVAELSESGATARATSLGGLEKKIRAAMRHGRRRATETDVEALLRAERIAMQAGPRPTEDPAVLMILRRALLEMKMLRFIYHGGSRPGASRDVAPYGIIFGRMNYLIGADAGTAKPKHWRLDRIEQLECLDETASPPADFNLAVFANTAFAYFEGEQEDVVLHILPSGLEDFKNHRFHSTQTVDAHPDGGLIVRFRASGMLELAWHLFTWGNKVEIVEPLSLRQQITTELRAALAHHEEPLRFAYVADPKKAS</sequence>
<dbReference type="PANTHER" id="PTHR34580">
    <property type="match status" value="1"/>
</dbReference>